<feature type="transmembrane region" description="Helical" evidence="6">
    <location>
        <begin position="325"/>
        <end position="347"/>
    </location>
</feature>
<dbReference type="FunFam" id="2.70.170.10:FF:000016">
    <property type="entry name" value="Nicotinic acetylcholine receptor subunit"/>
    <property type="match status" value="1"/>
</dbReference>
<dbReference type="CDD" id="cd19033">
    <property type="entry name" value="LGIC_ECD_nAChR_proto-like"/>
    <property type="match status" value="1"/>
</dbReference>
<dbReference type="OMA" id="QEHRIAR"/>
<reference evidence="10" key="3">
    <citation type="submission" date="2015-06" db="UniProtKB">
        <authorList>
            <consortium name="EnsemblMetazoa"/>
        </authorList>
    </citation>
    <scope>IDENTIFICATION</scope>
</reference>
<comment type="subcellular location">
    <subcellularLocation>
        <location evidence="1">Membrane</location>
        <topology evidence="1">Multi-pass membrane protein</topology>
    </subcellularLocation>
</comment>
<dbReference type="PROSITE" id="PS00236">
    <property type="entry name" value="NEUROTR_ION_CHANNEL"/>
    <property type="match status" value="1"/>
</dbReference>
<comment type="similarity">
    <text evidence="2">Belongs to the ligand-gated ion channel (TC 1.A.9) family. Acetylcholine receptor (TC 1.A.9.1) subfamily.</text>
</comment>
<evidence type="ECO:0000256" key="2">
    <source>
        <dbReference type="ARBA" id="ARBA00009237"/>
    </source>
</evidence>
<evidence type="ECO:0000259" key="8">
    <source>
        <dbReference type="Pfam" id="PF02932"/>
    </source>
</evidence>
<keyword evidence="4 6" id="KW-1133">Transmembrane helix</keyword>
<evidence type="ECO:0000313" key="10">
    <source>
        <dbReference type="EnsemblMetazoa" id="CapteP218891"/>
    </source>
</evidence>
<evidence type="ECO:0000256" key="1">
    <source>
        <dbReference type="ARBA" id="ARBA00004141"/>
    </source>
</evidence>
<gene>
    <name evidence="9" type="ORF">CAPTEDRAFT_218891</name>
</gene>
<dbReference type="GO" id="GO:0004888">
    <property type="term" value="F:transmembrane signaling receptor activity"/>
    <property type="evidence" value="ECO:0007669"/>
    <property type="project" value="InterPro"/>
</dbReference>
<keyword evidence="6" id="KW-0813">Transport</keyword>
<dbReference type="InterPro" id="IPR006202">
    <property type="entry name" value="Neur_chan_lig-bd"/>
</dbReference>
<evidence type="ECO:0000256" key="6">
    <source>
        <dbReference type="RuleBase" id="RU000687"/>
    </source>
</evidence>
<dbReference type="HOGENOM" id="CLU_018074_1_0_1"/>
<dbReference type="GO" id="GO:0016020">
    <property type="term" value="C:membrane"/>
    <property type="evidence" value="ECO:0007669"/>
    <property type="project" value="UniProtKB-SubCell"/>
</dbReference>
<feature type="transmembrane region" description="Helical" evidence="6">
    <location>
        <begin position="353"/>
        <end position="373"/>
    </location>
</feature>
<keyword evidence="6" id="KW-0406">Ion transport</keyword>
<dbReference type="EMBL" id="AMQN01004283">
    <property type="status" value="NOT_ANNOTATED_CDS"/>
    <property type="molecule type" value="Genomic_DNA"/>
</dbReference>
<proteinExistence type="inferred from homology"/>
<dbReference type="PANTHER" id="PTHR18945">
    <property type="entry name" value="NEUROTRANSMITTER GATED ION CHANNEL"/>
    <property type="match status" value="1"/>
</dbReference>
<keyword evidence="6" id="KW-0407">Ion channel</keyword>
<feature type="transmembrane region" description="Helical" evidence="6">
    <location>
        <begin position="561"/>
        <end position="586"/>
    </location>
</feature>
<organism evidence="9">
    <name type="scientific">Capitella teleta</name>
    <name type="common">Polychaete worm</name>
    <dbReference type="NCBI Taxonomy" id="283909"/>
    <lineage>
        <taxon>Eukaryota</taxon>
        <taxon>Metazoa</taxon>
        <taxon>Spiralia</taxon>
        <taxon>Lophotrochozoa</taxon>
        <taxon>Annelida</taxon>
        <taxon>Polychaeta</taxon>
        <taxon>Sedentaria</taxon>
        <taxon>Scolecida</taxon>
        <taxon>Capitellidae</taxon>
        <taxon>Capitella</taxon>
    </lineage>
</organism>
<dbReference type="SUPFAM" id="SSF63712">
    <property type="entry name" value="Nicotinic receptor ligand binding domain-like"/>
    <property type="match status" value="2"/>
</dbReference>
<evidence type="ECO:0000256" key="3">
    <source>
        <dbReference type="ARBA" id="ARBA00022692"/>
    </source>
</evidence>
<dbReference type="STRING" id="283909.R7VCX6"/>
<protein>
    <recommendedName>
        <fullName evidence="12">Neurotransmitter-gated ion-channel ligand-binding domain-containing protein</fullName>
    </recommendedName>
</protein>
<dbReference type="EnsemblMetazoa" id="CapteT218891">
    <property type="protein sequence ID" value="CapteP218891"/>
    <property type="gene ID" value="CapteG218891"/>
</dbReference>
<keyword evidence="5 6" id="KW-0472">Membrane</keyword>
<dbReference type="PRINTS" id="PR00252">
    <property type="entry name" value="NRIONCHANNEL"/>
</dbReference>
<evidence type="ECO:0000256" key="4">
    <source>
        <dbReference type="ARBA" id="ARBA00022989"/>
    </source>
</evidence>
<evidence type="ECO:0000256" key="5">
    <source>
        <dbReference type="ARBA" id="ARBA00023136"/>
    </source>
</evidence>
<dbReference type="Pfam" id="PF02932">
    <property type="entry name" value="Neur_chan_memb"/>
    <property type="match status" value="1"/>
</dbReference>
<dbReference type="FunFam" id="1.20.58.390:FF:000043">
    <property type="entry name" value="AcetylCholine Receptor"/>
    <property type="match status" value="1"/>
</dbReference>
<accession>R7VCX6</accession>
<feature type="domain" description="Neurotransmitter-gated ion-channel transmembrane" evidence="8">
    <location>
        <begin position="330"/>
        <end position="582"/>
    </location>
</feature>
<dbReference type="EMBL" id="KB293112">
    <property type="protein sequence ID" value="ELU16494.1"/>
    <property type="molecule type" value="Genomic_DNA"/>
</dbReference>
<dbReference type="Gene3D" id="1.20.58.390">
    <property type="entry name" value="Neurotransmitter-gated ion-channel transmembrane domain"/>
    <property type="match status" value="1"/>
</dbReference>
<keyword evidence="3 6" id="KW-0812">Transmembrane</keyword>
<dbReference type="InterPro" id="IPR006029">
    <property type="entry name" value="Neurotrans-gated_channel_TM"/>
</dbReference>
<dbReference type="AlphaFoldDB" id="R7VCX6"/>
<dbReference type="OrthoDB" id="5975154at2759"/>
<evidence type="ECO:0008006" key="12">
    <source>
        <dbReference type="Google" id="ProtNLM"/>
    </source>
</evidence>
<dbReference type="InterPro" id="IPR038050">
    <property type="entry name" value="Neuro_actylchol_rec"/>
</dbReference>
<dbReference type="Gene3D" id="2.70.170.10">
    <property type="entry name" value="Neurotransmitter-gated ion-channel ligand-binding domain"/>
    <property type="match status" value="1"/>
</dbReference>
<keyword evidence="11" id="KW-1185">Reference proteome</keyword>
<dbReference type="CDD" id="cd19051">
    <property type="entry name" value="LGIC_TM_cation"/>
    <property type="match status" value="1"/>
</dbReference>
<dbReference type="InterPro" id="IPR006201">
    <property type="entry name" value="Neur_channel"/>
</dbReference>
<dbReference type="InterPro" id="IPR036719">
    <property type="entry name" value="Neuro-gated_channel_TM_sf"/>
</dbReference>
<evidence type="ECO:0000259" key="7">
    <source>
        <dbReference type="Pfam" id="PF02931"/>
    </source>
</evidence>
<feature type="domain" description="Neurotransmitter-gated ion-channel ligand-binding" evidence="7">
    <location>
        <begin position="165"/>
        <end position="323"/>
    </location>
</feature>
<dbReference type="SUPFAM" id="SSF90112">
    <property type="entry name" value="Neurotransmitter-gated ion-channel transmembrane pore"/>
    <property type="match status" value="1"/>
</dbReference>
<evidence type="ECO:0000313" key="9">
    <source>
        <dbReference type="EMBL" id="ELU16494.1"/>
    </source>
</evidence>
<feature type="domain" description="Neurotransmitter-gated ion-channel ligand-binding" evidence="7">
    <location>
        <begin position="77"/>
        <end position="133"/>
    </location>
</feature>
<feature type="transmembrane region" description="Helical" evidence="6">
    <location>
        <begin position="385"/>
        <end position="411"/>
    </location>
</feature>
<sequence>MQKRRKYAKPPHVIDAYKANQEMNQSKCAIELLLSLHSPTIKKVILDDLVNNLPALKSEIHTFEFIVDSESIALSDEKRLIKDLLFEYDRVGVVGRPVLNTSDIISVRYGLALIQILDLDEKNQVLTTNCWSRYGAFYVSISVIVQYIQAIATDGACTGLEINDRTFAETWTDILLRWDINEYGGVDQIRIPTEKIWIPDIVLYNYADDRLTEHRNAYAVVSYDGTVLWIPQAIFKSSCVIDITHFPFDEQSCFLKFGSWTYDGFKLDIDFFSDLHEVDLNDYIISNEWDIIENPANKNVVTYTCCEEPYLDLTFTLKLRRKVAFYNYILILPCVLLSSLTLVLFWLPPESPAKMVLGMNIFVAFFVLLLLLAESTPPAASSIPLIGAYYCLNMIMITLSTFLSVIVINLYFRGDKKSTVPRWLKTLFIDFLARVMCMRAELIPEDYDKKRTPQGDAIHYVKNGKHKRRIKCPDLKYNKFQMYDLKDTANAGLANLYQQQTPAKEPVAGEQSGPASPDKSPIHIRYTAESDIKEIKQYLRQLLGRLHAKEERARIALEWRIVALVLDRLFFFMYLSAIVISLATIFPKTY</sequence>
<reference evidence="9 11" key="2">
    <citation type="journal article" date="2013" name="Nature">
        <title>Insights into bilaterian evolution from three spiralian genomes.</title>
        <authorList>
            <person name="Simakov O."/>
            <person name="Marletaz F."/>
            <person name="Cho S.J."/>
            <person name="Edsinger-Gonzales E."/>
            <person name="Havlak P."/>
            <person name="Hellsten U."/>
            <person name="Kuo D.H."/>
            <person name="Larsson T."/>
            <person name="Lv J."/>
            <person name="Arendt D."/>
            <person name="Savage R."/>
            <person name="Osoegawa K."/>
            <person name="de Jong P."/>
            <person name="Grimwood J."/>
            <person name="Chapman J.A."/>
            <person name="Shapiro H."/>
            <person name="Aerts A."/>
            <person name="Otillar R.P."/>
            <person name="Terry A.Y."/>
            <person name="Boore J.L."/>
            <person name="Grigoriev I.V."/>
            <person name="Lindberg D.R."/>
            <person name="Seaver E.C."/>
            <person name="Weisblat D.A."/>
            <person name="Putnam N.H."/>
            <person name="Rokhsar D.S."/>
        </authorList>
    </citation>
    <scope>NUCLEOTIDE SEQUENCE</scope>
    <source>
        <strain evidence="9 11">I ESC-2004</strain>
    </source>
</reference>
<dbReference type="Pfam" id="PF02931">
    <property type="entry name" value="Neur_chan_LBD"/>
    <property type="match status" value="2"/>
</dbReference>
<name>R7VCX6_CAPTE</name>
<dbReference type="InterPro" id="IPR036734">
    <property type="entry name" value="Neur_chan_lig-bd_sf"/>
</dbReference>
<dbReference type="GO" id="GO:0005230">
    <property type="term" value="F:extracellular ligand-gated monoatomic ion channel activity"/>
    <property type="evidence" value="ECO:0007669"/>
    <property type="project" value="InterPro"/>
</dbReference>
<evidence type="ECO:0000313" key="11">
    <source>
        <dbReference type="Proteomes" id="UP000014760"/>
    </source>
</evidence>
<reference evidence="11" key="1">
    <citation type="submission" date="2012-12" db="EMBL/GenBank/DDBJ databases">
        <authorList>
            <person name="Hellsten U."/>
            <person name="Grimwood J."/>
            <person name="Chapman J.A."/>
            <person name="Shapiro H."/>
            <person name="Aerts A."/>
            <person name="Otillar R.P."/>
            <person name="Terry A.Y."/>
            <person name="Boore J.L."/>
            <person name="Simakov O."/>
            <person name="Marletaz F."/>
            <person name="Cho S.-J."/>
            <person name="Edsinger-Gonzales E."/>
            <person name="Havlak P."/>
            <person name="Kuo D.-H."/>
            <person name="Larsson T."/>
            <person name="Lv J."/>
            <person name="Arendt D."/>
            <person name="Savage R."/>
            <person name="Osoegawa K."/>
            <person name="de Jong P."/>
            <person name="Lindberg D.R."/>
            <person name="Seaver E.C."/>
            <person name="Weisblat D.A."/>
            <person name="Putnam N.H."/>
            <person name="Grigoriev I.V."/>
            <person name="Rokhsar D.S."/>
        </authorList>
    </citation>
    <scope>NUCLEOTIDE SEQUENCE</scope>
    <source>
        <strain evidence="11">I ESC-2004</strain>
    </source>
</reference>
<dbReference type="Proteomes" id="UP000014760">
    <property type="component" value="Unassembled WGS sequence"/>
</dbReference>
<dbReference type="InterPro" id="IPR018000">
    <property type="entry name" value="Neurotransmitter_ion_chnl_CS"/>
</dbReference>